<dbReference type="EMBL" id="AE006470">
    <property type="protein sequence ID" value="AAM72290.1"/>
    <property type="molecule type" value="Genomic_DNA"/>
</dbReference>
<gene>
    <name evidence="1" type="ordered locus">CT1057</name>
</gene>
<dbReference type="EnsemblBacteria" id="AAM72290">
    <property type="protein sequence ID" value="AAM72290"/>
    <property type="gene ID" value="CT1057"/>
</dbReference>
<protein>
    <submittedName>
        <fullName evidence="1">Uncharacterized protein</fullName>
    </submittedName>
</protein>
<accession>Q8KDJ3</accession>
<proteinExistence type="predicted"/>
<dbReference type="STRING" id="194439.CT1057"/>
<dbReference type="AlphaFoldDB" id="Q8KDJ3"/>
<organism evidence="1 2">
    <name type="scientific">Chlorobaculum tepidum (strain ATCC 49652 / DSM 12025 / NBRC 103806 / TLS)</name>
    <name type="common">Chlorobium tepidum</name>
    <dbReference type="NCBI Taxonomy" id="194439"/>
    <lineage>
        <taxon>Bacteria</taxon>
        <taxon>Pseudomonadati</taxon>
        <taxon>Chlorobiota</taxon>
        <taxon>Chlorobiia</taxon>
        <taxon>Chlorobiales</taxon>
        <taxon>Chlorobiaceae</taxon>
        <taxon>Chlorobaculum</taxon>
    </lineage>
</organism>
<reference evidence="1 2" key="1">
    <citation type="journal article" date="2002" name="Proc. Natl. Acad. Sci. U.S.A.">
        <title>The complete genome sequence of Chlorobium tepidum TLS, a photosynthetic, anaerobic, green-sulfur bacterium.</title>
        <authorList>
            <person name="Eisen J.A."/>
            <person name="Nelson K.E."/>
            <person name="Paulsen I.T."/>
            <person name="Heidelberg J.F."/>
            <person name="Wu M."/>
            <person name="Dodson R.J."/>
            <person name="Deboy R."/>
            <person name="Gwinn M.L."/>
            <person name="Nelson W.C."/>
            <person name="Haft D.H."/>
            <person name="Hickey E.K."/>
            <person name="Peterson J.D."/>
            <person name="Durkin A.S."/>
            <person name="Kolonay J.L."/>
            <person name="Yang F."/>
            <person name="Holt I."/>
            <person name="Umayam L.A."/>
            <person name="Mason T."/>
            <person name="Brenner M."/>
            <person name="Shea T.P."/>
            <person name="Parksey D."/>
            <person name="Nierman W.C."/>
            <person name="Feldblyum T.V."/>
            <person name="Hansen C.L."/>
            <person name="Craven M.B."/>
            <person name="Radune D."/>
            <person name="Vamathevan J."/>
            <person name="Khouri H."/>
            <person name="White O."/>
            <person name="Gruber T.M."/>
            <person name="Ketchum K.A."/>
            <person name="Venter J.C."/>
            <person name="Tettelin H."/>
            <person name="Bryant D.A."/>
            <person name="Fraser C.M."/>
        </authorList>
    </citation>
    <scope>NUCLEOTIDE SEQUENCE [LARGE SCALE GENOMIC DNA]</scope>
    <source>
        <strain evidence="2">ATCC 49652 / DSM 12025 / NBRC 103806 / TLS</strain>
    </source>
</reference>
<sequence length="57" mass="6796">MRKSSQDWSIRALAMAQSVNAEQSVLKALFDKTKKRQYRMPEKRRLVITDELICRRN</sequence>
<evidence type="ECO:0000313" key="2">
    <source>
        <dbReference type="Proteomes" id="UP000001007"/>
    </source>
</evidence>
<name>Q8KDJ3_CHLTE</name>
<dbReference type="KEGG" id="cte:CT1057"/>
<evidence type="ECO:0000313" key="1">
    <source>
        <dbReference type="EMBL" id="AAM72290.1"/>
    </source>
</evidence>
<keyword evidence="2" id="KW-1185">Reference proteome</keyword>
<dbReference type="HOGENOM" id="CLU_2988278_0_0_10"/>
<dbReference type="Proteomes" id="UP000001007">
    <property type="component" value="Chromosome"/>
</dbReference>